<dbReference type="RefSeq" id="WP_106703221.1">
    <property type="nucleotide sequence ID" value="NZ_CP027666.1"/>
</dbReference>
<evidence type="ECO:0000313" key="1">
    <source>
        <dbReference type="EMBL" id="AVO34669.1"/>
    </source>
</evidence>
<evidence type="ECO:0000313" key="2">
    <source>
        <dbReference type="Proteomes" id="UP000239709"/>
    </source>
</evidence>
<protein>
    <recommendedName>
        <fullName evidence="3">GAF domain-containing protein</fullName>
    </recommendedName>
</protein>
<dbReference type="Proteomes" id="UP000239709">
    <property type="component" value="Chromosome"/>
</dbReference>
<dbReference type="SUPFAM" id="SSF55781">
    <property type="entry name" value="GAF domain-like"/>
    <property type="match status" value="1"/>
</dbReference>
<organism evidence="1 2">
    <name type="scientific">Ottowia oryzae</name>
    <dbReference type="NCBI Taxonomy" id="2109914"/>
    <lineage>
        <taxon>Bacteria</taxon>
        <taxon>Pseudomonadati</taxon>
        <taxon>Pseudomonadota</taxon>
        <taxon>Betaproteobacteria</taxon>
        <taxon>Burkholderiales</taxon>
        <taxon>Comamonadaceae</taxon>
        <taxon>Ottowia</taxon>
    </lineage>
</organism>
<keyword evidence="2" id="KW-1185">Reference proteome</keyword>
<reference evidence="1 2" key="1">
    <citation type="submission" date="2018-03" db="EMBL/GenBank/DDBJ databases">
        <title>Genome sequencing of Ottowia sp.</title>
        <authorList>
            <person name="Kim S.-J."/>
            <person name="Heo J."/>
            <person name="Kwon S.-W."/>
        </authorList>
    </citation>
    <scope>NUCLEOTIDE SEQUENCE [LARGE SCALE GENOMIC DNA]</scope>
    <source>
        <strain evidence="1 2">KADR8-3</strain>
    </source>
</reference>
<sequence>MFHWLTRKLRRIPADASASDLARLDAFPDTLQLTRPLQDASMWEPTVPLIGVPDTADGARDDNERRSLALLEARGISALQYVAETAARICETPMAAVSMMDGESVWFPAATGIELQRLPRAGSFCAQAMEGLPDLLIVPDAMLDAQFSQQPMVVDAPHIRFYAGAPFVTANAVTCGTVSVADVVPRELTPVQRRTLELLARQTVMLLDARLRNEGEPLA</sequence>
<dbReference type="Gene3D" id="3.30.450.40">
    <property type="match status" value="1"/>
</dbReference>
<dbReference type="PANTHER" id="PTHR43102">
    <property type="entry name" value="SLR1143 PROTEIN"/>
    <property type="match status" value="1"/>
</dbReference>
<gene>
    <name evidence="1" type="ORF">C6570_10865</name>
</gene>
<dbReference type="OrthoDB" id="9803824at2"/>
<dbReference type="PANTHER" id="PTHR43102:SF2">
    <property type="entry name" value="GAF DOMAIN-CONTAINING PROTEIN"/>
    <property type="match status" value="1"/>
</dbReference>
<accession>A0A2S0MFK2</accession>
<dbReference type="AlphaFoldDB" id="A0A2S0MFK2"/>
<evidence type="ECO:0008006" key="3">
    <source>
        <dbReference type="Google" id="ProtNLM"/>
    </source>
</evidence>
<name>A0A2S0MFK2_9BURK</name>
<dbReference type="KEGG" id="otk:C6570_10865"/>
<dbReference type="InterPro" id="IPR029016">
    <property type="entry name" value="GAF-like_dom_sf"/>
</dbReference>
<dbReference type="EMBL" id="CP027666">
    <property type="protein sequence ID" value="AVO34669.1"/>
    <property type="molecule type" value="Genomic_DNA"/>
</dbReference>
<proteinExistence type="predicted"/>